<feature type="domain" description="Mycothiol-dependent maleylpyruvate isomerase metal-binding" evidence="1">
    <location>
        <begin position="23"/>
        <end position="98"/>
    </location>
</feature>
<accession>A0ABW3VE41</accession>
<sequence length="223" mass="24496">MTRQEPWSPAPMDRTQAWTAIDAHRQDLVRLLEDLSADEWRRPSLCAGWTVRQVAAHIALQNTGWSDMPRAMVDTIRHGGMNAAIHAAACRHAELPVDVIVDEIRVRIGVWRPLPTLTHHATAIDYLVHGQDIALPLGRTLAMPPRLAALAADRVWSHGAMFHTRRRLAGYRFVADDIEWAAGAGREVRGSIDALLLLLTGRPAALDRLTGPGVPALRAPAAP</sequence>
<evidence type="ECO:0000259" key="1">
    <source>
        <dbReference type="Pfam" id="PF11716"/>
    </source>
</evidence>
<dbReference type="NCBIfam" id="TIGR03083">
    <property type="entry name" value="maleylpyruvate isomerase family mycothiol-dependent enzyme"/>
    <property type="match status" value="1"/>
</dbReference>
<protein>
    <submittedName>
        <fullName evidence="2">Maleylpyruvate isomerase family mycothiol-dependent enzyme</fullName>
    </submittedName>
</protein>
<keyword evidence="3" id="KW-1185">Reference proteome</keyword>
<evidence type="ECO:0000313" key="2">
    <source>
        <dbReference type="EMBL" id="MFD1233006.1"/>
    </source>
</evidence>
<dbReference type="SUPFAM" id="SSF109854">
    <property type="entry name" value="DinB/YfiT-like putative metalloenzymes"/>
    <property type="match status" value="1"/>
</dbReference>
<dbReference type="Pfam" id="PF11716">
    <property type="entry name" value="MDMPI_N"/>
    <property type="match status" value="1"/>
</dbReference>
<dbReference type="Proteomes" id="UP001597182">
    <property type="component" value="Unassembled WGS sequence"/>
</dbReference>
<name>A0ABW3VE41_9PSEU</name>
<dbReference type="InterPro" id="IPR034660">
    <property type="entry name" value="DinB/YfiT-like"/>
</dbReference>
<dbReference type="InterPro" id="IPR024344">
    <property type="entry name" value="MDMPI_metal-binding"/>
</dbReference>
<dbReference type="Gene3D" id="1.20.120.450">
    <property type="entry name" value="dinb family like domain"/>
    <property type="match status" value="1"/>
</dbReference>
<evidence type="ECO:0000313" key="3">
    <source>
        <dbReference type="Proteomes" id="UP001597182"/>
    </source>
</evidence>
<gene>
    <name evidence="2" type="ORF">ACFQ34_06880</name>
</gene>
<dbReference type="GO" id="GO:0016853">
    <property type="term" value="F:isomerase activity"/>
    <property type="evidence" value="ECO:0007669"/>
    <property type="project" value="UniProtKB-KW"/>
</dbReference>
<organism evidence="2 3">
    <name type="scientific">Pseudonocardia benzenivorans</name>
    <dbReference type="NCBI Taxonomy" id="228005"/>
    <lineage>
        <taxon>Bacteria</taxon>
        <taxon>Bacillati</taxon>
        <taxon>Actinomycetota</taxon>
        <taxon>Actinomycetes</taxon>
        <taxon>Pseudonocardiales</taxon>
        <taxon>Pseudonocardiaceae</taxon>
        <taxon>Pseudonocardia</taxon>
    </lineage>
</organism>
<dbReference type="EMBL" id="JBHTMB010000049">
    <property type="protein sequence ID" value="MFD1233006.1"/>
    <property type="molecule type" value="Genomic_DNA"/>
</dbReference>
<reference evidence="3" key="1">
    <citation type="journal article" date="2019" name="Int. J. Syst. Evol. Microbiol.">
        <title>The Global Catalogue of Microorganisms (GCM) 10K type strain sequencing project: providing services to taxonomists for standard genome sequencing and annotation.</title>
        <authorList>
            <consortium name="The Broad Institute Genomics Platform"/>
            <consortium name="The Broad Institute Genome Sequencing Center for Infectious Disease"/>
            <person name="Wu L."/>
            <person name="Ma J."/>
        </authorList>
    </citation>
    <scope>NUCLEOTIDE SEQUENCE [LARGE SCALE GENOMIC DNA]</scope>
    <source>
        <strain evidence="3">CCUG 49018</strain>
    </source>
</reference>
<keyword evidence="2" id="KW-0413">Isomerase</keyword>
<comment type="caution">
    <text evidence="2">The sequence shown here is derived from an EMBL/GenBank/DDBJ whole genome shotgun (WGS) entry which is preliminary data.</text>
</comment>
<dbReference type="InterPro" id="IPR017517">
    <property type="entry name" value="Maleyloyr_isom"/>
</dbReference>
<dbReference type="RefSeq" id="WP_339121260.1">
    <property type="nucleotide sequence ID" value="NZ_BAABKS010000093.1"/>
</dbReference>
<proteinExistence type="predicted"/>